<keyword evidence="3" id="KW-0732">Signal</keyword>
<dbReference type="PANTHER" id="PTHR47053">
    <property type="entry name" value="MUREIN DD-ENDOPEPTIDASE MEPH-RELATED"/>
    <property type="match status" value="1"/>
</dbReference>
<dbReference type="EMBL" id="JALBUF010000003">
    <property type="protein sequence ID" value="MCI0183115.1"/>
    <property type="molecule type" value="Genomic_DNA"/>
</dbReference>
<evidence type="ECO:0000256" key="7">
    <source>
        <dbReference type="SAM" id="Phobius"/>
    </source>
</evidence>
<keyword evidence="6" id="KW-0175">Coiled coil</keyword>
<dbReference type="PROSITE" id="PS51935">
    <property type="entry name" value="NLPC_P60"/>
    <property type="match status" value="1"/>
</dbReference>
<protein>
    <recommendedName>
        <fullName evidence="8">NlpC/P60 domain-containing protein</fullName>
    </recommendedName>
</protein>
<evidence type="ECO:0000256" key="4">
    <source>
        <dbReference type="ARBA" id="ARBA00022801"/>
    </source>
</evidence>
<feature type="transmembrane region" description="Helical" evidence="7">
    <location>
        <begin position="20"/>
        <end position="37"/>
    </location>
</feature>
<dbReference type="InterPro" id="IPR057309">
    <property type="entry name" value="PcsB_CC"/>
</dbReference>
<gene>
    <name evidence="9" type="ORF">MM817_01385</name>
</gene>
<dbReference type="GO" id="GO:0006508">
    <property type="term" value="P:proteolysis"/>
    <property type="evidence" value="ECO:0007669"/>
    <property type="project" value="UniProtKB-KW"/>
</dbReference>
<feature type="coiled-coil region" evidence="6">
    <location>
        <begin position="217"/>
        <end position="265"/>
    </location>
</feature>
<name>A0A9X2AD84_9BACL</name>
<accession>A0A9X2AD84</accession>
<evidence type="ECO:0000313" key="9">
    <source>
        <dbReference type="EMBL" id="MCI0183115.1"/>
    </source>
</evidence>
<dbReference type="InterPro" id="IPR000064">
    <property type="entry name" value="NLP_P60_dom"/>
</dbReference>
<evidence type="ECO:0000256" key="6">
    <source>
        <dbReference type="SAM" id="Coils"/>
    </source>
</evidence>
<dbReference type="Gene3D" id="3.90.1720.10">
    <property type="entry name" value="endopeptidase domain like (from Nostoc punctiforme)"/>
    <property type="match status" value="1"/>
</dbReference>
<evidence type="ECO:0000313" key="10">
    <source>
        <dbReference type="Proteomes" id="UP001139263"/>
    </source>
</evidence>
<dbReference type="Pfam" id="PF00877">
    <property type="entry name" value="NLPC_P60"/>
    <property type="match status" value="1"/>
</dbReference>
<dbReference type="InterPro" id="IPR038765">
    <property type="entry name" value="Papain-like_cys_pep_sf"/>
</dbReference>
<evidence type="ECO:0000256" key="1">
    <source>
        <dbReference type="ARBA" id="ARBA00007074"/>
    </source>
</evidence>
<keyword evidence="5" id="KW-0788">Thiol protease</keyword>
<dbReference type="PANTHER" id="PTHR47053:SF1">
    <property type="entry name" value="MUREIN DD-ENDOPEPTIDASE MEPH-RELATED"/>
    <property type="match status" value="1"/>
</dbReference>
<feature type="coiled-coil region" evidence="6">
    <location>
        <begin position="45"/>
        <end position="72"/>
    </location>
</feature>
<comment type="caution">
    <text evidence="9">The sequence shown here is derived from an EMBL/GenBank/DDBJ whole genome shotgun (WGS) entry which is preliminary data.</text>
</comment>
<reference evidence="9" key="1">
    <citation type="submission" date="2022-03" db="EMBL/GenBank/DDBJ databases">
        <title>Draft Genome Sequence of Firmicute Strain S0AB, a Heterotrophic Iron/Sulfur-Oxidizing Extreme Acidophile.</title>
        <authorList>
            <person name="Vergara E."/>
            <person name="Pakostova E."/>
            <person name="Johnson D.B."/>
            <person name="Holmes D.S."/>
        </authorList>
    </citation>
    <scope>NUCLEOTIDE SEQUENCE</scope>
    <source>
        <strain evidence="9">S0AB</strain>
    </source>
</reference>
<keyword evidence="7" id="KW-1133">Transmembrane helix</keyword>
<proteinExistence type="inferred from homology"/>
<dbReference type="AlphaFoldDB" id="A0A9X2AD84"/>
<dbReference type="SUPFAM" id="SSF54001">
    <property type="entry name" value="Cysteine proteinases"/>
    <property type="match status" value="1"/>
</dbReference>
<sequence>MQEVDNKGLCHLKHNRKRNVRWIVGVVTSVLLLGAPLEHTYAESLSQEQQTMAQLQAEVKQTNNSMTFAKTQTVTVKAEIAHYQQSLTNLKSAMSHNLHQMQATEQKITQMNHSIAVDRKQLHLYKDSLRAQIRVMYENGRVSYLNVLLESSNWEDFLSRLYMLITIAKTDQHLVSEVTSLQQQLVLKKEAQQYNYSLLVQKHTEYEAMKQADVLVEDQKNQMLAQLNQNIQNASTKHGLLESQIELTQSQIQQIEQETQQAQSLVQSSSYIQQTEKTLPTVNVQSLLQYAESFMGTPYVWGGTSPSGFDCSGFTQFVFAHFGVDILRTSEQQFAEGLSIPENQLTPGDLVFFSTYAAGATHVGIYIGNDLMVDAQDYGVSIDNIANSYWGPKYIGARQMLGN</sequence>
<keyword evidence="7" id="KW-0472">Membrane</keyword>
<dbReference type="Proteomes" id="UP001139263">
    <property type="component" value="Unassembled WGS sequence"/>
</dbReference>
<dbReference type="Gene3D" id="6.10.250.3150">
    <property type="match status" value="1"/>
</dbReference>
<dbReference type="InterPro" id="IPR051202">
    <property type="entry name" value="Peptidase_C40"/>
</dbReference>
<keyword evidence="2" id="KW-0645">Protease</keyword>
<dbReference type="GO" id="GO:0008234">
    <property type="term" value="F:cysteine-type peptidase activity"/>
    <property type="evidence" value="ECO:0007669"/>
    <property type="project" value="UniProtKB-KW"/>
</dbReference>
<feature type="domain" description="NlpC/P60" evidence="8">
    <location>
        <begin position="281"/>
        <end position="401"/>
    </location>
</feature>
<keyword evidence="7" id="KW-0812">Transmembrane</keyword>
<keyword evidence="4" id="KW-0378">Hydrolase</keyword>
<evidence type="ECO:0000256" key="2">
    <source>
        <dbReference type="ARBA" id="ARBA00022670"/>
    </source>
</evidence>
<organism evidence="9 10">
    <name type="scientific">Sulfoacidibacillus ferrooxidans</name>
    <dbReference type="NCBI Taxonomy" id="2005001"/>
    <lineage>
        <taxon>Bacteria</taxon>
        <taxon>Bacillati</taxon>
        <taxon>Bacillota</taxon>
        <taxon>Bacilli</taxon>
        <taxon>Bacillales</taxon>
        <taxon>Alicyclobacillaceae</taxon>
        <taxon>Sulfoacidibacillus</taxon>
    </lineage>
</organism>
<keyword evidence="10" id="KW-1185">Reference proteome</keyword>
<evidence type="ECO:0000256" key="3">
    <source>
        <dbReference type="ARBA" id="ARBA00022729"/>
    </source>
</evidence>
<comment type="similarity">
    <text evidence="1">Belongs to the peptidase C40 family.</text>
</comment>
<evidence type="ECO:0000256" key="5">
    <source>
        <dbReference type="ARBA" id="ARBA00022807"/>
    </source>
</evidence>
<evidence type="ECO:0000259" key="8">
    <source>
        <dbReference type="PROSITE" id="PS51935"/>
    </source>
</evidence>
<dbReference type="Pfam" id="PF24568">
    <property type="entry name" value="CC_PcsB"/>
    <property type="match status" value="1"/>
</dbReference>